<comment type="caution">
    <text evidence="1">The sequence shown here is derived from an EMBL/GenBank/DDBJ whole genome shotgun (WGS) entry which is preliminary data.</text>
</comment>
<organism evidence="1 2">
    <name type="scientific">Dryococelus australis</name>
    <dbReference type="NCBI Taxonomy" id="614101"/>
    <lineage>
        <taxon>Eukaryota</taxon>
        <taxon>Metazoa</taxon>
        <taxon>Ecdysozoa</taxon>
        <taxon>Arthropoda</taxon>
        <taxon>Hexapoda</taxon>
        <taxon>Insecta</taxon>
        <taxon>Pterygota</taxon>
        <taxon>Neoptera</taxon>
        <taxon>Polyneoptera</taxon>
        <taxon>Phasmatodea</taxon>
        <taxon>Verophasmatodea</taxon>
        <taxon>Anareolatae</taxon>
        <taxon>Phasmatidae</taxon>
        <taxon>Eurycanthinae</taxon>
        <taxon>Dryococelus</taxon>
    </lineage>
</organism>
<evidence type="ECO:0000313" key="2">
    <source>
        <dbReference type="Proteomes" id="UP001159363"/>
    </source>
</evidence>
<evidence type="ECO:0008006" key="3">
    <source>
        <dbReference type="Google" id="ProtNLM"/>
    </source>
</evidence>
<reference evidence="1 2" key="1">
    <citation type="submission" date="2023-02" db="EMBL/GenBank/DDBJ databases">
        <title>LHISI_Scaffold_Assembly.</title>
        <authorList>
            <person name="Stuart O.P."/>
            <person name="Cleave R."/>
            <person name="Magrath M.J.L."/>
            <person name="Mikheyev A.S."/>
        </authorList>
    </citation>
    <scope>NUCLEOTIDE SEQUENCE [LARGE SCALE GENOMIC DNA]</scope>
    <source>
        <strain evidence="1">Daus_M_001</strain>
        <tissue evidence="1">Leg muscle</tissue>
    </source>
</reference>
<dbReference type="EMBL" id="JARBHB010000002">
    <property type="protein sequence ID" value="KAJ8892029.1"/>
    <property type="molecule type" value="Genomic_DNA"/>
</dbReference>
<evidence type="ECO:0000313" key="1">
    <source>
        <dbReference type="EMBL" id="KAJ8892029.1"/>
    </source>
</evidence>
<sequence>METYFFDKNITKDKLFKEEVEESGFKVVAVASDMGDRNLSLWKNLQISTNKVSFMNPVEVTNNFLDYGIRLPCGTEVSKWQFQQILHDKELSLTPELDSTGHFNISGSARQN</sequence>
<proteinExistence type="predicted"/>
<feature type="non-terminal residue" evidence="1">
    <location>
        <position position="112"/>
    </location>
</feature>
<gene>
    <name evidence="1" type="ORF">PR048_004594</name>
</gene>
<dbReference type="Proteomes" id="UP001159363">
    <property type="component" value="Chromosome 2"/>
</dbReference>
<accession>A0ABQ9I6Z6</accession>
<keyword evidence="2" id="KW-1185">Reference proteome</keyword>
<name>A0ABQ9I6Z6_9NEOP</name>
<protein>
    <recommendedName>
        <fullName evidence="3">Carbamoylphosphate synthase domain protein</fullName>
    </recommendedName>
</protein>